<evidence type="ECO:0000256" key="1">
    <source>
        <dbReference type="SAM" id="Phobius"/>
    </source>
</evidence>
<keyword evidence="1" id="KW-1133">Transmembrane helix</keyword>
<feature type="transmembrane region" description="Helical" evidence="1">
    <location>
        <begin position="126"/>
        <end position="149"/>
    </location>
</feature>
<feature type="transmembrane region" description="Helical" evidence="1">
    <location>
        <begin position="99"/>
        <end position="119"/>
    </location>
</feature>
<reference evidence="3" key="1">
    <citation type="journal article" date="2014" name="Front. Microbiol.">
        <title>High frequency of phylogenetically diverse reductive dehalogenase-homologous genes in deep subseafloor sedimentary metagenomes.</title>
        <authorList>
            <person name="Kawai M."/>
            <person name="Futagami T."/>
            <person name="Toyoda A."/>
            <person name="Takaki Y."/>
            <person name="Nishi S."/>
            <person name="Hori S."/>
            <person name="Arai W."/>
            <person name="Tsubouchi T."/>
            <person name="Morono Y."/>
            <person name="Uchiyama I."/>
            <person name="Ito T."/>
            <person name="Fujiyama A."/>
            <person name="Inagaki F."/>
            <person name="Takami H."/>
        </authorList>
    </citation>
    <scope>NUCLEOTIDE SEQUENCE</scope>
    <source>
        <strain evidence="3">Expedition CK06-06</strain>
    </source>
</reference>
<comment type="caution">
    <text evidence="3">The sequence shown here is derived from an EMBL/GenBank/DDBJ whole genome shotgun (WGS) entry which is preliminary data.</text>
</comment>
<sequence length="186" mass="21075">MLGILLFTERIESFIYDIYEKLKDLYEKPTNIYIMLIKKRYEKRAERFWSPISQVGGPFFLTIARPGKNLLRLFFIGLAAWLGGAGILLYHFYTINPLTSVWTVFAFPLVALILTLGYLKIIMSFLLPSVAAVLGVIVNLLSDLLIWIVESIASWHIAGWDISQILIGKVPDEYCLAVADVKTGDD</sequence>
<dbReference type="Pfam" id="PF03772">
    <property type="entry name" value="Competence"/>
    <property type="match status" value="1"/>
</dbReference>
<keyword evidence="1" id="KW-0472">Membrane</keyword>
<evidence type="ECO:0000259" key="2">
    <source>
        <dbReference type="Pfam" id="PF03772"/>
    </source>
</evidence>
<dbReference type="InterPro" id="IPR004477">
    <property type="entry name" value="ComEC_N"/>
</dbReference>
<evidence type="ECO:0000313" key="3">
    <source>
        <dbReference type="EMBL" id="GAH90471.1"/>
    </source>
</evidence>
<feature type="transmembrane region" description="Helical" evidence="1">
    <location>
        <begin position="70"/>
        <end position="93"/>
    </location>
</feature>
<organism evidence="3">
    <name type="scientific">marine sediment metagenome</name>
    <dbReference type="NCBI Taxonomy" id="412755"/>
    <lineage>
        <taxon>unclassified sequences</taxon>
        <taxon>metagenomes</taxon>
        <taxon>ecological metagenomes</taxon>
    </lineage>
</organism>
<keyword evidence="1" id="KW-0812">Transmembrane</keyword>
<gene>
    <name evidence="3" type="ORF">S06H3_02950</name>
</gene>
<proteinExistence type="predicted"/>
<dbReference type="AlphaFoldDB" id="X1J6Y5"/>
<protein>
    <recommendedName>
        <fullName evidence="2">ComEC/Rec2-related protein domain-containing protein</fullName>
    </recommendedName>
</protein>
<accession>X1J6Y5</accession>
<dbReference type="EMBL" id="BARV01000917">
    <property type="protein sequence ID" value="GAH90471.1"/>
    <property type="molecule type" value="Genomic_DNA"/>
</dbReference>
<name>X1J6Y5_9ZZZZ</name>
<feature type="domain" description="ComEC/Rec2-related protein" evidence="2">
    <location>
        <begin position="34"/>
        <end position="164"/>
    </location>
</feature>